<dbReference type="AlphaFoldDB" id="A0A3M7P1Y0"/>
<accession>A0A3M7P1Y0</accession>
<feature type="non-terminal residue" evidence="2">
    <location>
        <position position="1"/>
    </location>
</feature>
<feature type="transmembrane region" description="Helical" evidence="1">
    <location>
        <begin position="83"/>
        <end position="109"/>
    </location>
</feature>
<name>A0A3M7P1Y0_BRAPC</name>
<comment type="caution">
    <text evidence="2">The sequence shown here is derived from an EMBL/GenBank/DDBJ whole genome shotgun (WGS) entry which is preliminary data.</text>
</comment>
<evidence type="ECO:0000313" key="2">
    <source>
        <dbReference type="EMBL" id="RMZ92959.1"/>
    </source>
</evidence>
<organism evidence="2 3">
    <name type="scientific">Brachionus plicatilis</name>
    <name type="common">Marine rotifer</name>
    <name type="synonym">Brachionus muelleri</name>
    <dbReference type="NCBI Taxonomy" id="10195"/>
    <lineage>
        <taxon>Eukaryota</taxon>
        <taxon>Metazoa</taxon>
        <taxon>Spiralia</taxon>
        <taxon>Gnathifera</taxon>
        <taxon>Rotifera</taxon>
        <taxon>Eurotatoria</taxon>
        <taxon>Monogononta</taxon>
        <taxon>Pseudotrocha</taxon>
        <taxon>Ploima</taxon>
        <taxon>Brachionidae</taxon>
        <taxon>Brachionus</taxon>
    </lineage>
</organism>
<evidence type="ECO:0000256" key="1">
    <source>
        <dbReference type="SAM" id="Phobius"/>
    </source>
</evidence>
<gene>
    <name evidence="2" type="ORF">BpHYR1_005328</name>
</gene>
<evidence type="ECO:0000313" key="3">
    <source>
        <dbReference type="Proteomes" id="UP000276133"/>
    </source>
</evidence>
<proteinExistence type="predicted"/>
<keyword evidence="1" id="KW-0812">Transmembrane</keyword>
<reference evidence="2 3" key="1">
    <citation type="journal article" date="2018" name="Sci. Rep.">
        <title>Genomic signatures of local adaptation to the degree of environmental predictability in rotifers.</title>
        <authorList>
            <person name="Franch-Gras L."/>
            <person name="Hahn C."/>
            <person name="Garcia-Roger E.M."/>
            <person name="Carmona M.J."/>
            <person name="Serra M."/>
            <person name="Gomez A."/>
        </authorList>
    </citation>
    <scope>NUCLEOTIDE SEQUENCE [LARGE SCALE GENOMIC DNA]</scope>
    <source>
        <strain evidence="2">HYR1</strain>
    </source>
</reference>
<feature type="transmembrane region" description="Helical" evidence="1">
    <location>
        <begin position="45"/>
        <end position="71"/>
    </location>
</feature>
<sequence length="128" mass="15141">KWVLLKNKKACELCKCEFRIEKRLNSVRKWSFSGLNMNQQEKNRFFLINFFYIIGLVCNVLALVTLLTGLIRKFNLNSFDIEFLLYLIFIVFVSFCILWSLVSLMHLWINLVTNLIRTNQSIVILSAK</sequence>
<protein>
    <submittedName>
        <fullName evidence="2">Uncharacterized protein</fullName>
    </submittedName>
</protein>
<keyword evidence="3" id="KW-1185">Reference proteome</keyword>
<dbReference type="Proteomes" id="UP000276133">
    <property type="component" value="Unassembled WGS sequence"/>
</dbReference>
<keyword evidence="1" id="KW-0472">Membrane</keyword>
<keyword evidence="1" id="KW-1133">Transmembrane helix</keyword>
<dbReference type="EMBL" id="REGN01014167">
    <property type="protein sequence ID" value="RMZ92959.1"/>
    <property type="molecule type" value="Genomic_DNA"/>
</dbReference>